<evidence type="ECO:0000256" key="4">
    <source>
        <dbReference type="ARBA" id="ARBA00022692"/>
    </source>
</evidence>
<evidence type="ECO:0000256" key="1">
    <source>
        <dbReference type="ARBA" id="ARBA00022475"/>
    </source>
</evidence>
<evidence type="ECO:0000313" key="10">
    <source>
        <dbReference type="Proteomes" id="UP000232163"/>
    </source>
</evidence>
<dbReference type="RefSeq" id="WP_237143422.1">
    <property type="nucleotide sequence ID" value="NZ_CP017940.1"/>
</dbReference>
<keyword evidence="4" id="KW-0812">Transmembrane</keyword>
<keyword evidence="6" id="KW-1133">Transmembrane helix</keyword>
<keyword evidence="2" id="KW-0328">Glycosyltransferase</keyword>
<name>A0A2N9VXC8_9HYPH</name>
<dbReference type="GO" id="GO:0099621">
    <property type="term" value="F:undecaprenyl-phosphate 4-deoxy-4-formamido-L-arabinose transferase activity"/>
    <property type="evidence" value="ECO:0007669"/>
    <property type="project" value="TreeGrafter"/>
</dbReference>
<keyword evidence="3" id="KW-0808">Transferase</keyword>
<keyword evidence="7" id="KW-0472">Membrane</keyword>
<dbReference type="InterPro" id="IPR001173">
    <property type="entry name" value="Glyco_trans_2-like"/>
</dbReference>
<dbReference type="AlphaFoldDB" id="A0A2N9VXC8"/>
<dbReference type="Proteomes" id="UP000232163">
    <property type="component" value="Unassembled WGS sequence"/>
</dbReference>
<dbReference type="SUPFAM" id="SSF53448">
    <property type="entry name" value="Nucleotide-diphospho-sugar transferases"/>
    <property type="match status" value="1"/>
</dbReference>
<dbReference type="GO" id="GO:0005886">
    <property type="term" value="C:plasma membrane"/>
    <property type="evidence" value="ECO:0007669"/>
    <property type="project" value="TreeGrafter"/>
</dbReference>
<accession>A0A2N9VXC8</accession>
<dbReference type="PANTHER" id="PTHR48090">
    <property type="entry name" value="UNDECAPRENYL-PHOSPHATE 4-DEOXY-4-FORMAMIDO-L-ARABINOSE TRANSFERASE-RELATED"/>
    <property type="match status" value="1"/>
</dbReference>
<evidence type="ECO:0000256" key="3">
    <source>
        <dbReference type="ARBA" id="ARBA00022679"/>
    </source>
</evidence>
<proteinExistence type="predicted"/>
<dbReference type="Gene3D" id="3.90.550.10">
    <property type="entry name" value="Spore Coat Polysaccharide Biosynthesis Protein SpsA, Chain A"/>
    <property type="match status" value="1"/>
</dbReference>
<feature type="domain" description="Glycosyltransferase 2-like" evidence="8">
    <location>
        <begin position="5"/>
        <end position="159"/>
    </location>
</feature>
<dbReference type="GO" id="GO:0009103">
    <property type="term" value="P:lipopolysaccharide biosynthetic process"/>
    <property type="evidence" value="ECO:0007669"/>
    <property type="project" value="UniProtKB-KW"/>
</dbReference>
<dbReference type="PANTHER" id="PTHR48090:SF3">
    <property type="entry name" value="UNDECAPRENYL-PHOSPHATE 4-DEOXY-4-FORMAMIDO-L-ARABINOSE TRANSFERASE"/>
    <property type="match status" value="1"/>
</dbReference>
<dbReference type="KEGG" id="pht:BLM14_00300"/>
<dbReference type="FunFam" id="3.90.550.10:FF:000170">
    <property type="entry name" value="Dolichol-phosphate mannosyltransferase"/>
    <property type="match status" value="1"/>
</dbReference>
<evidence type="ECO:0000256" key="6">
    <source>
        <dbReference type="ARBA" id="ARBA00022989"/>
    </source>
</evidence>
<protein>
    <recommendedName>
        <fullName evidence="8">Glycosyltransferase 2-like domain-containing protein</fullName>
    </recommendedName>
</protein>
<evidence type="ECO:0000313" key="9">
    <source>
        <dbReference type="EMBL" id="PIO44146.1"/>
    </source>
</evidence>
<dbReference type="Pfam" id="PF00535">
    <property type="entry name" value="Glycos_transf_2"/>
    <property type="match status" value="1"/>
</dbReference>
<keyword evidence="1" id="KW-1003">Cell membrane</keyword>
<organism evidence="9 10">
    <name type="scientific">Phyllobacterium zundukense</name>
    <dbReference type="NCBI Taxonomy" id="1867719"/>
    <lineage>
        <taxon>Bacteria</taxon>
        <taxon>Pseudomonadati</taxon>
        <taxon>Pseudomonadota</taxon>
        <taxon>Alphaproteobacteria</taxon>
        <taxon>Hyphomicrobiales</taxon>
        <taxon>Phyllobacteriaceae</taxon>
        <taxon>Phyllobacterium</taxon>
    </lineage>
</organism>
<dbReference type="InterPro" id="IPR029044">
    <property type="entry name" value="Nucleotide-diphossugar_trans"/>
</dbReference>
<evidence type="ECO:0000256" key="5">
    <source>
        <dbReference type="ARBA" id="ARBA00022985"/>
    </source>
</evidence>
<keyword evidence="10" id="KW-1185">Reference proteome</keyword>
<dbReference type="InterPro" id="IPR050256">
    <property type="entry name" value="Glycosyltransferase_2"/>
</dbReference>
<evidence type="ECO:0000259" key="8">
    <source>
        <dbReference type="Pfam" id="PF00535"/>
    </source>
</evidence>
<sequence length="239" mass="26333">MPDLTIVIPVHNESGNIGSLVKEINSALVSGPTYEIIVVDDGSTDESAEEAMNGGNHVRVLRHEKRTGKSRALVSGFQAANGQWIATLDGDGQNDPVDIVRLWPRVQSSKPALFAGIRKRRNDGAVKLLTSKFANFVRRRLLKDDCRDAGCGFKILPASVAQSLPYFDNMHRFLPALSRRAGLPVIEVDVEDRPRLAGVSKYGFFDRAVVAFLDTVGVFWLIRRYSDPVRVVEMNNAGS</sequence>
<evidence type="ECO:0000256" key="7">
    <source>
        <dbReference type="ARBA" id="ARBA00023136"/>
    </source>
</evidence>
<reference evidence="10" key="1">
    <citation type="journal article" date="2017" name="Int J Environ Stud">
        <title>Does the Miocene-Pliocene relict legume Oxytropis triphylla form nitrogen-fixing nodules with a combination of bacterial strains?</title>
        <authorList>
            <person name="Safronova V."/>
            <person name="Belimov A."/>
            <person name="Sazanova A."/>
            <person name="Kuznetsova I."/>
            <person name="Popova J."/>
            <person name="Andronov E."/>
            <person name="Verkhozina A."/>
            <person name="Tikhonovich I."/>
        </authorList>
    </citation>
    <scope>NUCLEOTIDE SEQUENCE [LARGE SCALE GENOMIC DNA]</scope>
    <source>
        <strain evidence="10">Tri-38</strain>
    </source>
</reference>
<keyword evidence="5" id="KW-0448">Lipopolysaccharide biosynthesis</keyword>
<dbReference type="EMBL" id="MZMT01000035">
    <property type="protein sequence ID" value="PIO44146.1"/>
    <property type="molecule type" value="Genomic_DNA"/>
</dbReference>
<comment type="caution">
    <text evidence="9">The sequence shown here is derived from an EMBL/GenBank/DDBJ whole genome shotgun (WGS) entry which is preliminary data.</text>
</comment>
<evidence type="ECO:0000256" key="2">
    <source>
        <dbReference type="ARBA" id="ARBA00022676"/>
    </source>
</evidence>
<gene>
    <name evidence="9" type="ORF">B5P45_15770</name>
</gene>
<dbReference type="CDD" id="cd04179">
    <property type="entry name" value="DPM_DPG-synthase_like"/>
    <property type="match status" value="1"/>
</dbReference>